<evidence type="ECO:0000313" key="2">
    <source>
        <dbReference type="Proteomes" id="UP000724584"/>
    </source>
</evidence>
<comment type="caution">
    <text evidence="1">The sequence shown here is derived from an EMBL/GenBank/DDBJ whole genome shotgun (WGS) entry which is preliminary data.</text>
</comment>
<proteinExistence type="predicted"/>
<evidence type="ECO:0000313" key="1">
    <source>
        <dbReference type="EMBL" id="KAH6650694.1"/>
    </source>
</evidence>
<reference evidence="1 2" key="1">
    <citation type="journal article" date="2021" name="Nat. Commun.">
        <title>Genetic determinants of endophytism in the Arabidopsis root mycobiome.</title>
        <authorList>
            <person name="Mesny F."/>
            <person name="Miyauchi S."/>
            <person name="Thiergart T."/>
            <person name="Pickel B."/>
            <person name="Atanasova L."/>
            <person name="Karlsson M."/>
            <person name="Huettel B."/>
            <person name="Barry K.W."/>
            <person name="Haridas S."/>
            <person name="Chen C."/>
            <person name="Bauer D."/>
            <person name="Andreopoulos W."/>
            <person name="Pangilinan J."/>
            <person name="LaButti K."/>
            <person name="Riley R."/>
            <person name="Lipzen A."/>
            <person name="Clum A."/>
            <person name="Drula E."/>
            <person name="Henrissat B."/>
            <person name="Kohler A."/>
            <person name="Grigoriev I.V."/>
            <person name="Martin F.M."/>
            <person name="Hacquard S."/>
        </authorList>
    </citation>
    <scope>NUCLEOTIDE SEQUENCE [LARGE SCALE GENOMIC DNA]</scope>
    <source>
        <strain evidence="1 2">MPI-SDFR-AT-0079</strain>
    </source>
</reference>
<protein>
    <submittedName>
        <fullName evidence="1">Uncharacterized protein</fullName>
    </submittedName>
</protein>
<gene>
    <name evidence="1" type="ORF">F5144DRAFT_608600</name>
</gene>
<organism evidence="1 2">
    <name type="scientific">Chaetomium tenue</name>
    <dbReference type="NCBI Taxonomy" id="1854479"/>
    <lineage>
        <taxon>Eukaryota</taxon>
        <taxon>Fungi</taxon>
        <taxon>Dikarya</taxon>
        <taxon>Ascomycota</taxon>
        <taxon>Pezizomycotina</taxon>
        <taxon>Sordariomycetes</taxon>
        <taxon>Sordariomycetidae</taxon>
        <taxon>Sordariales</taxon>
        <taxon>Chaetomiaceae</taxon>
        <taxon>Chaetomium</taxon>
    </lineage>
</organism>
<dbReference type="EMBL" id="JAGIZQ010000001">
    <property type="protein sequence ID" value="KAH6650694.1"/>
    <property type="molecule type" value="Genomic_DNA"/>
</dbReference>
<sequence>MPMHNGFLPREGFKGDTVLKIIRNTALNPQVVLPLLLLTKYTKKGQDWAILHPLAYSRLKKLLVFGLVRWINNYFSRKVLNNWVDDKYDWSKEIVVVTGGAGGIGGQIVQLLAERGIKVVVLDIQPLTYTAEHKAPNVHYFKCDLTSRKTLSVVAREVRLAVGDPTVLINNAGVVQGRTILESSERDIRFTFDVNTFAHYWTTQEFLPAMVRANHGMVVTVASVAAWVTVPNMVDYAASKAAAHSFHEGLTAELATRYGAPRVRTVLVNQGYTTTPLFRGYHNDSPFLMPALHPATVAEAVVRQVLKGESNQLILPGFAGTLPVLAGMPHWYQTRLRAKNQTIMKAFAGRKVVEDVERFYEEKEKEEDRGKRVTVEEEAEEGVGAGASTVLVEK</sequence>
<name>A0ACB7PT71_9PEZI</name>
<dbReference type="Proteomes" id="UP000724584">
    <property type="component" value="Unassembled WGS sequence"/>
</dbReference>
<accession>A0ACB7PT71</accession>
<keyword evidence="2" id="KW-1185">Reference proteome</keyword>